<gene>
    <name evidence="1" type="ORF">Zm00014a_012556</name>
</gene>
<evidence type="ECO:0000313" key="1">
    <source>
        <dbReference type="EMBL" id="PWZ09961.1"/>
    </source>
</evidence>
<reference evidence="1 2" key="1">
    <citation type="journal article" date="2018" name="Nat. Genet.">
        <title>Extensive intraspecific gene order and gene structural variations between Mo17 and other maize genomes.</title>
        <authorList>
            <person name="Sun S."/>
            <person name="Zhou Y."/>
            <person name="Chen J."/>
            <person name="Shi J."/>
            <person name="Zhao H."/>
            <person name="Zhao H."/>
            <person name="Song W."/>
            <person name="Zhang M."/>
            <person name="Cui Y."/>
            <person name="Dong X."/>
            <person name="Liu H."/>
            <person name="Ma X."/>
            <person name="Jiao Y."/>
            <person name="Wang B."/>
            <person name="Wei X."/>
            <person name="Stein J.C."/>
            <person name="Glaubitz J.C."/>
            <person name="Lu F."/>
            <person name="Yu G."/>
            <person name="Liang C."/>
            <person name="Fengler K."/>
            <person name="Li B."/>
            <person name="Rafalski A."/>
            <person name="Schnable P.S."/>
            <person name="Ware D.H."/>
            <person name="Buckler E.S."/>
            <person name="Lai J."/>
        </authorList>
    </citation>
    <scope>NUCLEOTIDE SEQUENCE [LARGE SCALE GENOMIC DNA]</scope>
    <source>
        <strain evidence="2">cv. Missouri 17</strain>
        <tissue evidence="1">Seedling</tissue>
    </source>
</reference>
<dbReference type="Proteomes" id="UP000251960">
    <property type="component" value="Chromosome 8"/>
</dbReference>
<accession>A0A3L6DQV2</accession>
<name>A0A3L6DQV2_MAIZE</name>
<dbReference type="EMBL" id="NCVQ01000009">
    <property type="protein sequence ID" value="PWZ09961.1"/>
    <property type="molecule type" value="Genomic_DNA"/>
</dbReference>
<evidence type="ECO:0000313" key="2">
    <source>
        <dbReference type="Proteomes" id="UP000251960"/>
    </source>
</evidence>
<feature type="non-terminal residue" evidence="1">
    <location>
        <position position="1"/>
    </location>
</feature>
<sequence length="18" mass="1956">SRYRNLALCGALSLSKFG</sequence>
<comment type="caution">
    <text evidence="1">The sequence shown here is derived from an EMBL/GenBank/DDBJ whole genome shotgun (WGS) entry which is preliminary data.</text>
</comment>
<proteinExistence type="predicted"/>
<organism evidence="1 2">
    <name type="scientific">Zea mays</name>
    <name type="common">Maize</name>
    <dbReference type="NCBI Taxonomy" id="4577"/>
    <lineage>
        <taxon>Eukaryota</taxon>
        <taxon>Viridiplantae</taxon>
        <taxon>Streptophyta</taxon>
        <taxon>Embryophyta</taxon>
        <taxon>Tracheophyta</taxon>
        <taxon>Spermatophyta</taxon>
        <taxon>Magnoliopsida</taxon>
        <taxon>Liliopsida</taxon>
        <taxon>Poales</taxon>
        <taxon>Poaceae</taxon>
        <taxon>PACMAD clade</taxon>
        <taxon>Panicoideae</taxon>
        <taxon>Andropogonodae</taxon>
        <taxon>Andropogoneae</taxon>
        <taxon>Tripsacinae</taxon>
        <taxon>Zea</taxon>
    </lineage>
</organism>
<protein>
    <submittedName>
        <fullName evidence="1">Uncharacterized protein</fullName>
    </submittedName>
</protein>
<dbReference type="AlphaFoldDB" id="A0A3L6DQV2"/>